<feature type="compositionally biased region" description="Basic and acidic residues" evidence="1">
    <location>
        <begin position="35"/>
        <end position="51"/>
    </location>
</feature>
<comment type="caution">
    <text evidence="2">The sequence shown here is derived from an EMBL/GenBank/DDBJ whole genome shotgun (WGS) entry which is preliminary data.</text>
</comment>
<protein>
    <submittedName>
        <fullName evidence="2">12289_t:CDS:1</fullName>
    </submittedName>
</protein>
<gene>
    <name evidence="2" type="ORF">ALEPTO_LOCUS11175</name>
</gene>
<reference evidence="2" key="1">
    <citation type="submission" date="2021-06" db="EMBL/GenBank/DDBJ databases">
        <authorList>
            <person name="Kallberg Y."/>
            <person name="Tangrot J."/>
            <person name="Rosling A."/>
        </authorList>
    </citation>
    <scope>NUCLEOTIDE SEQUENCE</scope>
    <source>
        <strain evidence="2">FL130A</strain>
    </source>
</reference>
<feature type="region of interest" description="Disordered" evidence="1">
    <location>
        <begin position="31"/>
        <end position="59"/>
    </location>
</feature>
<accession>A0A9N9HLN4</accession>
<dbReference type="Proteomes" id="UP000789508">
    <property type="component" value="Unassembled WGS sequence"/>
</dbReference>
<evidence type="ECO:0000313" key="2">
    <source>
        <dbReference type="EMBL" id="CAG8690135.1"/>
    </source>
</evidence>
<organism evidence="2 3">
    <name type="scientific">Ambispora leptoticha</name>
    <dbReference type="NCBI Taxonomy" id="144679"/>
    <lineage>
        <taxon>Eukaryota</taxon>
        <taxon>Fungi</taxon>
        <taxon>Fungi incertae sedis</taxon>
        <taxon>Mucoromycota</taxon>
        <taxon>Glomeromycotina</taxon>
        <taxon>Glomeromycetes</taxon>
        <taxon>Archaeosporales</taxon>
        <taxon>Ambisporaceae</taxon>
        <taxon>Ambispora</taxon>
    </lineage>
</organism>
<proteinExistence type="predicted"/>
<dbReference type="AlphaFoldDB" id="A0A9N9HLN4"/>
<name>A0A9N9HLN4_9GLOM</name>
<sequence>GISRAQIYWLQISRKFAKVLSRQRRLGMRTNINNKQEDYNYEKATKSKNERGTSTLATA</sequence>
<dbReference type="EMBL" id="CAJVPS010016488">
    <property type="protein sequence ID" value="CAG8690135.1"/>
    <property type="molecule type" value="Genomic_DNA"/>
</dbReference>
<keyword evidence="3" id="KW-1185">Reference proteome</keyword>
<evidence type="ECO:0000256" key="1">
    <source>
        <dbReference type="SAM" id="MobiDB-lite"/>
    </source>
</evidence>
<evidence type="ECO:0000313" key="3">
    <source>
        <dbReference type="Proteomes" id="UP000789508"/>
    </source>
</evidence>
<feature type="non-terminal residue" evidence="2">
    <location>
        <position position="1"/>
    </location>
</feature>